<dbReference type="AlphaFoldDB" id="A0A6B8KIW9"/>
<dbReference type="KEGG" id="mhey:H2LOC_012670"/>
<dbReference type="RefSeq" id="WP_136496712.1">
    <property type="nucleotide sequence ID" value="NZ_CP046052.1"/>
</dbReference>
<proteinExistence type="predicted"/>
<evidence type="ECO:0000313" key="2">
    <source>
        <dbReference type="Proteomes" id="UP000309061"/>
    </source>
</evidence>
<dbReference type="EMBL" id="CP046052">
    <property type="protein sequence ID" value="QGM46478.1"/>
    <property type="molecule type" value="Genomic_DNA"/>
</dbReference>
<name>A0A6B8KIW9_9HYPH</name>
<dbReference type="Proteomes" id="UP000309061">
    <property type="component" value="Chromosome"/>
</dbReference>
<reference evidence="1 2" key="1">
    <citation type="submission" date="2019-11" db="EMBL/GenBank/DDBJ databases">
        <title>The genome sequence of Methylocystis heyeri.</title>
        <authorList>
            <person name="Oshkin I.Y."/>
            <person name="Miroshnikov K."/>
            <person name="Dedysh S.N."/>
        </authorList>
    </citation>
    <scope>NUCLEOTIDE SEQUENCE [LARGE SCALE GENOMIC DNA]</scope>
    <source>
        <strain evidence="1 2">H2</strain>
    </source>
</reference>
<evidence type="ECO:0000313" key="1">
    <source>
        <dbReference type="EMBL" id="QGM46478.1"/>
    </source>
</evidence>
<evidence type="ECO:0008006" key="3">
    <source>
        <dbReference type="Google" id="ProtNLM"/>
    </source>
</evidence>
<protein>
    <recommendedName>
        <fullName evidence="3">AlpA family phage regulatory protein</fullName>
    </recommendedName>
</protein>
<sequence length="78" mass="8519">MKNVKNDLGCRMLNIGDVSTILGVSIYSIKAALARGSFPEPVQVNLSKRWAVSTIRDFATGQWRPSNPLENLDEGEAA</sequence>
<organism evidence="1 2">
    <name type="scientific">Methylocystis heyeri</name>
    <dbReference type="NCBI Taxonomy" id="391905"/>
    <lineage>
        <taxon>Bacteria</taxon>
        <taxon>Pseudomonadati</taxon>
        <taxon>Pseudomonadota</taxon>
        <taxon>Alphaproteobacteria</taxon>
        <taxon>Hyphomicrobiales</taxon>
        <taxon>Methylocystaceae</taxon>
        <taxon>Methylocystis</taxon>
    </lineage>
</organism>
<keyword evidence="2" id="KW-1185">Reference proteome</keyword>
<gene>
    <name evidence="1" type="ORF">H2LOC_012670</name>
</gene>
<accession>A0A6B8KIW9</accession>